<dbReference type="Pfam" id="PF07702">
    <property type="entry name" value="UTRA"/>
    <property type="match status" value="1"/>
</dbReference>
<proteinExistence type="predicted"/>
<evidence type="ECO:0000256" key="1">
    <source>
        <dbReference type="ARBA" id="ARBA00023015"/>
    </source>
</evidence>
<reference evidence="6 7" key="1">
    <citation type="journal article" date="2019" name="Int. J. Syst. Evol. Microbiol.">
        <title>The Global Catalogue of Microorganisms (GCM) 10K type strain sequencing project: providing services to taxonomists for standard genome sequencing and annotation.</title>
        <authorList>
            <consortium name="The Broad Institute Genomics Platform"/>
            <consortium name="The Broad Institute Genome Sequencing Center for Infectious Disease"/>
            <person name="Wu L."/>
            <person name="Ma J."/>
        </authorList>
    </citation>
    <scope>NUCLEOTIDE SEQUENCE [LARGE SCALE GENOMIC DNA]</scope>
    <source>
        <strain evidence="6 7">JCM 13319</strain>
    </source>
</reference>
<evidence type="ECO:0000259" key="5">
    <source>
        <dbReference type="PROSITE" id="PS50949"/>
    </source>
</evidence>
<dbReference type="CDD" id="cd07377">
    <property type="entry name" value="WHTH_GntR"/>
    <property type="match status" value="1"/>
</dbReference>
<dbReference type="PROSITE" id="PS50949">
    <property type="entry name" value="HTH_GNTR"/>
    <property type="match status" value="1"/>
</dbReference>
<keyword evidence="2" id="KW-0238">DNA-binding</keyword>
<gene>
    <name evidence="6" type="ORF">GCM10009691_10940</name>
</gene>
<dbReference type="InterPro" id="IPR036388">
    <property type="entry name" value="WH-like_DNA-bd_sf"/>
</dbReference>
<evidence type="ECO:0000313" key="6">
    <source>
        <dbReference type="EMBL" id="GAA1537540.1"/>
    </source>
</evidence>
<dbReference type="Proteomes" id="UP001501791">
    <property type="component" value="Unassembled WGS sequence"/>
</dbReference>
<dbReference type="InterPro" id="IPR000524">
    <property type="entry name" value="Tscrpt_reg_HTH_GntR"/>
</dbReference>
<dbReference type="PANTHER" id="PTHR44846:SF1">
    <property type="entry name" value="MANNOSYL-D-GLYCERATE TRANSPORT_METABOLISM SYSTEM REPRESSOR MNGR-RELATED"/>
    <property type="match status" value="1"/>
</dbReference>
<evidence type="ECO:0000313" key="7">
    <source>
        <dbReference type="Proteomes" id="UP001501791"/>
    </source>
</evidence>
<dbReference type="Pfam" id="PF00392">
    <property type="entry name" value="GntR"/>
    <property type="match status" value="1"/>
</dbReference>
<dbReference type="EMBL" id="BAAALY010000004">
    <property type="protein sequence ID" value="GAA1537540.1"/>
    <property type="molecule type" value="Genomic_DNA"/>
</dbReference>
<feature type="compositionally biased region" description="Low complexity" evidence="4">
    <location>
        <begin position="20"/>
        <end position="32"/>
    </location>
</feature>
<evidence type="ECO:0000256" key="3">
    <source>
        <dbReference type="ARBA" id="ARBA00023163"/>
    </source>
</evidence>
<feature type="region of interest" description="Disordered" evidence="4">
    <location>
        <begin position="11"/>
        <end position="32"/>
    </location>
</feature>
<dbReference type="PANTHER" id="PTHR44846">
    <property type="entry name" value="MANNOSYL-D-GLYCERATE TRANSPORT/METABOLISM SYSTEM REPRESSOR MNGR-RELATED"/>
    <property type="match status" value="1"/>
</dbReference>
<dbReference type="InterPro" id="IPR028978">
    <property type="entry name" value="Chorismate_lyase_/UTRA_dom_sf"/>
</dbReference>
<dbReference type="InterPro" id="IPR050679">
    <property type="entry name" value="Bact_HTH_transcr_reg"/>
</dbReference>
<dbReference type="InterPro" id="IPR011663">
    <property type="entry name" value="UTRA"/>
</dbReference>
<accession>A0ABN2BB16</accession>
<comment type="caution">
    <text evidence="6">The sequence shown here is derived from an EMBL/GenBank/DDBJ whole genome shotgun (WGS) entry which is preliminary data.</text>
</comment>
<dbReference type="Gene3D" id="3.40.1410.10">
    <property type="entry name" value="Chorismate lyase-like"/>
    <property type="match status" value="1"/>
</dbReference>
<dbReference type="SMART" id="SM00345">
    <property type="entry name" value="HTH_GNTR"/>
    <property type="match status" value="1"/>
</dbReference>
<keyword evidence="7" id="KW-1185">Reference proteome</keyword>
<keyword evidence="3" id="KW-0804">Transcription</keyword>
<evidence type="ECO:0000256" key="4">
    <source>
        <dbReference type="SAM" id="MobiDB-lite"/>
    </source>
</evidence>
<dbReference type="InterPro" id="IPR036390">
    <property type="entry name" value="WH_DNA-bd_sf"/>
</dbReference>
<protein>
    <submittedName>
        <fullName evidence="6">GntR family transcriptional regulator</fullName>
    </submittedName>
</protein>
<dbReference type="SUPFAM" id="SSF64288">
    <property type="entry name" value="Chorismate lyase-like"/>
    <property type="match status" value="1"/>
</dbReference>
<evidence type="ECO:0000256" key="2">
    <source>
        <dbReference type="ARBA" id="ARBA00023125"/>
    </source>
</evidence>
<dbReference type="Gene3D" id="1.10.10.10">
    <property type="entry name" value="Winged helix-like DNA-binding domain superfamily/Winged helix DNA-binding domain"/>
    <property type="match status" value="1"/>
</dbReference>
<dbReference type="SMART" id="SM00866">
    <property type="entry name" value="UTRA"/>
    <property type="match status" value="1"/>
</dbReference>
<organism evidence="6 7">
    <name type="scientific">Brevibacterium picturae</name>
    <dbReference type="NCBI Taxonomy" id="260553"/>
    <lineage>
        <taxon>Bacteria</taxon>
        <taxon>Bacillati</taxon>
        <taxon>Actinomycetota</taxon>
        <taxon>Actinomycetes</taxon>
        <taxon>Micrococcales</taxon>
        <taxon>Brevibacteriaceae</taxon>
        <taxon>Brevibacterium</taxon>
    </lineage>
</organism>
<feature type="domain" description="HTH gntR-type" evidence="5">
    <location>
        <begin position="31"/>
        <end position="100"/>
    </location>
</feature>
<name>A0ABN2BB16_9MICO</name>
<keyword evidence="1" id="KW-0805">Transcription regulation</keyword>
<sequence>MVLGVLAELEGHHERTEGVTGSQGQPPGTGSPRYEQIAEQIRESIRTGARQVGQSLESETALAAQYAVAPGTVREALRLLVSEGTVGGRRGARKTVLRRPRPAAVAEEFRSFAQWASAHGRAPGGHVIEQSWRIAGEETAAALKVDPRARVLRVLRVRLLDGEKVMVERTSYPEDLGELVEKVPSDAASVSRSLAQQHGIVFAGADHVFSATVCGQQDAALLEVARGRPLLRHLRRSRDSAGRPLEISEDRYLANILSVAMSNGRNVNPISWLTADEPNWF</sequence>
<dbReference type="SUPFAM" id="SSF46785">
    <property type="entry name" value="Winged helix' DNA-binding domain"/>
    <property type="match status" value="1"/>
</dbReference>